<evidence type="ECO:0000256" key="1">
    <source>
        <dbReference type="SAM" id="MobiDB-lite"/>
    </source>
</evidence>
<protein>
    <submittedName>
        <fullName evidence="2">Uncharacterized protein</fullName>
    </submittedName>
</protein>
<evidence type="ECO:0000313" key="2">
    <source>
        <dbReference type="EMBL" id="MPM11393.1"/>
    </source>
</evidence>
<comment type="caution">
    <text evidence="2">The sequence shown here is derived from an EMBL/GenBank/DDBJ whole genome shotgun (WGS) entry which is preliminary data.</text>
</comment>
<proteinExistence type="predicted"/>
<feature type="region of interest" description="Disordered" evidence="1">
    <location>
        <begin position="1"/>
        <end position="23"/>
    </location>
</feature>
<dbReference type="AlphaFoldDB" id="A0A644XB43"/>
<sequence length="60" mass="6150">MALQDTLTDRSAAETAAPVDPQVDPQALADAVLAGRAVTPGEALAVLHTRDDEVLGLVRG</sequence>
<dbReference type="EMBL" id="VSSQ01001824">
    <property type="protein sequence ID" value="MPM11393.1"/>
    <property type="molecule type" value="Genomic_DNA"/>
</dbReference>
<name>A0A644XB43_9ZZZZ</name>
<reference evidence="2" key="1">
    <citation type="submission" date="2019-08" db="EMBL/GenBank/DDBJ databases">
        <authorList>
            <person name="Kucharzyk K."/>
            <person name="Murdoch R.W."/>
            <person name="Higgins S."/>
            <person name="Loffler F."/>
        </authorList>
    </citation>
    <scope>NUCLEOTIDE SEQUENCE</scope>
</reference>
<organism evidence="2">
    <name type="scientific">bioreactor metagenome</name>
    <dbReference type="NCBI Taxonomy" id="1076179"/>
    <lineage>
        <taxon>unclassified sequences</taxon>
        <taxon>metagenomes</taxon>
        <taxon>ecological metagenomes</taxon>
    </lineage>
</organism>
<gene>
    <name evidence="2" type="ORF">SDC9_57736</name>
</gene>
<accession>A0A644XB43</accession>